<dbReference type="Proteomes" id="UP000282076">
    <property type="component" value="Unassembled WGS sequence"/>
</dbReference>
<comment type="caution">
    <text evidence="2">The sequence shown here is derived from an EMBL/GenBank/DDBJ whole genome shotgun (WGS) entry which is preliminary data.</text>
</comment>
<dbReference type="OrthoDB" id="582242at2"/>
<dbReference type="PROSITE" id="PS51819">
    <property type="entry name" value="VOC"/>
    <property type="match status" value="1"/>
</dbReference>
<proteinExistence type="predicted"/>
<keyword evidence="3" id="KW-1185">Reference proteome</keyword>
<dbReference type="PANTHER" id="PTHR34109">
    <property type="entry name" value="BNAUNNG04460D PROTEIN-RELATED"/>
    <property type="match status" value="1"/>
</dbReference>
<dbReference type="Gene3D" id="3.30.720.110">
    <property type="match status" value="1"/>
</dbReference>
<protein>
    <submittedName>
        <fullName evidence="2">Glyoxalase</fullName>
    </submittedName>
</protein>
<gene>
    <name evidence="2" type="ORF">D7Z26_22060</name>
</gene>
<accession>A0A494XE06</accession>
<dbReference type="InterPro" id="IPR037523">
    <property type="entry name" value="VOC_core"/>
</dbReference>
<dbReference type="PANTHER" id="PTHR34109:SF1">
    <property type="entry name" value="VOC DOMAIN-CONTAINING PROTEIN"/>
    <property type="match status" value="1"/>
</dbReference>
<dbReference type="Pfam" id="PF00903">
    <property type="entry name" value="Glyoxalase"/>
    <property type="match status" value="1"/>
</dbReference>
<name>A0A494XE06_9BACL</name>
<evidence type="ECO:0000313" key="3">
    <source>
        <dbReference type="Proteomes" id="UP000282076"/>
    </source>
</evidence>
<dbReference type="AlphaFoldDB" id="A0A494XE06"/>
<organism evidence="2 3">
    <name type="scientific">Cohnella endophytica</name>
    <dbReference type="NCBI Taxonomy" id="2419778"/>
    <lineage>
        <taxon>Bacteria</taxon>
        <taxon>Bacillati</taxon>
        <taxon>Bacillota</taxon>
        <taxon>Bacilli</taxon>
        <taxon>Bacillales</taxon>
        <taxon>Paenibacillaceae</taxon>
        <taxon>Cohnella</taxon>
    </lineage>
</organism>
<dbReference type="SUPFAM" id="SSF54593">
    <property type="entry name" value="Glyoxalase/Bleomycin resistance protein/Dihydroxybiphenyl dioxygenase"/>
    <property type="match status" value="1"/>
</dbReference>
<dbReference type="RefSeq" id="WP_120979192.1">
    <property type="nucleotide sequence ID" value="NZ_RBZM01000010.1"/>
</dbReference>
<dbReference type="InterPro" id="IPR029068">
    <property type="entry name" value="Glyas_Bleomycin-R_OHBP_Dase"/>
</dbReference>
<evidence type="ECO:0000259" key="1">
    <source>
        <dbReference type="PROSITE" id="PS51819"/>
    </source>
</evidence>
<dbReference type="EMBL" id="RBZM01000010">
    <property type="protein sequence ID" value="RKP47901.1"/>
    <property type="molecule type" value="Genomic_DNA"/>
</dbReference>
<evidence type="ECO:0000313" key="2">
    <source>
        <dbReference type="EMBL" id="RKP47901.1"/>
    </source>
</evidence>
<reference evidence="2 3" key="1">
    <citation type="submission" date="2018-10" db="EMBL/GenBank/DDBJ databases">
        <title>Cohnella sp. M2MS4P-1, whole genome shotgun sequence.</title>
        <authorList>
            <person name="Tuo L."/>
        </authorList>
    </citation>
    <scope>NUCLEOTIDE SEQUENCE [LARGE SCALE GENOMIC DNA]</scope>
    <source>
        <strain evidence="2 3">M2MS4P-1</strain>
    </source>
</reference>
<dbReference type="Gene3D" id="3.30.720.120">
    <property type="match status" value="1"/>
</dbReference>
<dbReference type="InterPro" id="IPR004360">
    <property type="entry name" value="Glyas_Fos-R_dOase_dom"/>
</dbReference>
<feature type="domain" description="VOC" evidence="1">
    <location>
        <begin position="7"/>
        <end position="130"/>
    </location>
</feature>
<sequence length="154" mass="17612">MKNRSVPTDFILPHVYYEKVANALSWLIEVFGFTEHFRFELPDGQLHGAMMHYGNAWVMLKSPSRTMTSPAKLGLATQSIMVFVEDIDEHYRHAKSSGAQIVEELFDTEYGERQYSAQDLEGHMWTFSKHVRDVSPDSWGATLARNGGEEWQGV</sequence>